<keyword evidence="3" id="KW-1185">Reference proteome</keyword>
<feature type="region of interest" description="Disordered" evidence="1">
    <location>
        <begin position="90"/>
        <end position="122"/>
    </location>
</feature>
<dbReference type="AlphaFoldDB" id="A0A4C1UAP0"/>
<accession>A0A4C1UAP0</accession>
<proteinExistence type="predicted"/>
<evidence type="ECO:0000256" key="1">
    <source>
        <dbReference type="SAM" id="MobiDB-lite"/>
    </source>
</evidence>
<feature type="compositionally biased region" description="Basic and acidic residues" evidence="1">
    <location>
        <begin position="8"/>
        <end position="21"/>
    </location>
</feature>
<comment type="caution">
    <text evidence="2">The sequence shown here is derived from an EMBL/GenBank/DDBJ whole genome shotgun (WGS) entry which is preliminary data.</text>
</comment>
<feature type="compositionally biased region" description="Basic residues" evidence="1">
    <location>
        <begin position="111"/>
        <end position="122"/>
    </location>
</feature>
<sequence length="122" mass="13652">MLAPSACESRRRAAETNDSMRKMGIKVNIGETKNADPLLRRKKKKSGPPDRCGGTSSVSFAPTALRLRRTGTEIRARYLVLGHARPVGVAETAAEGRKRSHIPLLRPDSWRRRRPRRRSPGK</sequence>
<dbReference type="Proteomes" id="UP000299102">
    <property type="component" value="Unassembled WGS sequence"/>
</dbReference>
<protein>
    <submittedName>
        <fullName evidence="2">Uncharacterized protein</fullName>
    </submittedName>
</protein>
<evidence type="ECO:0000313" key="2">
    <source>
        <dbReference type="EMBL" id="GBP23451.1"/>
    </source>
</evidence>
<evidence type="ECO:0000313" key="3">
    <source>
        <dbReference type="Proteomes" id="UP000299102"/>
    </source>
</evidence>
<organism evidence="2 3">
    <name type="scientific">Eumeta variegata</name>
    <name type="common">Bagworm moth</name>
    <name type="synonym">Eumeta japonica</name>
    <dbReference type="NCBI Taxonomy" id="151549"/>
    <lineage>
        <taxon>Eukaryota</taxon>
        <taxon>Metazoa</taxon>
        <taxon>Ecdysozoa</taxon>
        <taxon>Arthropoda</taxon>
        <taxon>Hexapoda</taxon>
        <taxon>Insecta</taxon>
        <taxon>Pterygota</taxon>
        <taxon>Neoptera</taxon>
        <taxon>Endopterygota</taxon>
        <taxon>Lepidoptera</taxon>
        <taxon>Glossata</taxon>
        <taxon>Ditrysia</taxon>
        <taxon>Tineoidea</taxon>
        <taxon>Psychidae</taxon>
        <taxon>Oiketicinae</taxon>
        <taxon>Eumeta</taxon>
    </lineage>
</organism>
<reference evidence="2 3" key="1">
    <citation type="journal article" date="2019" name="Commun. Biol.">
        <title>The bagworm genome reveals a unique fibroin gene that provides high tensile strength.</title>
        <authorList>
            <person name="Kono N."/>
            <person name="Nakamura H."/>
            <person name="Ohtoshi R."/>
            <person name="Tomita M."/>
            <person name="Numata K."/>
            <person name="Arakawa K."/>
        </authorList>
    </citation>
    <scope>NUCLEOTIDE SEQUENCE [LARGE SCALE GENOMIC DNA]</scope>
</reference>
<feature type="region of interest" description="Disordered" evidence="1">
    <location>
        <begin position="1"/>
        <end position="58"/>
    </location>
</feature>
<name>A0A4C1UAP0_EUMVA</name>
<dbReference type="EMBL" id="BGZK01000150">
    <property type="protein sequence ID" value="GBP23451.1"/>
    <property type="molecule type" value="Genomic_DNA"/>
</dbReference>
<gene>
    <name evidence="2" type="ORF">EVAR_22311_1</name>
</gene>